<dbReference type="PANTHER" id="PTHR45856">
    <property type="entry name" value="ALPHA/BETA-HYDROLASES SUPERFAMILY PROTEIN"/>
    <property type="match status" value="1"/>
</dbReference>
<evidence type="ECO:0000259" key="1">
    <source>
        <dbReference type="Pfam" id="PF01764"/>
    </source>
</evidence>
<protein>
    <recommendedName>
        <fullName evidence="1">Fungal lipase-type domain-containing protein</fullName>
    </recommendedName>
</protein>
<proteinExistence type="predicted"/>
<dbReference type="CDD" id="cd00519">
    <property type="entry name" value="Lipase_3"/>
    <property type="match status" value="1"/>
</dbReference>
<evidence type="ECO:0000313" key="3">
    <source>
        <dbReference type="Proteomes" id="UP001151582"/>
    </source>
</evidence>
<dbReference type="Pfam" id="PF01764">
    <property type="entry name" value="Lipase_3"/>
    <property type="match status" value="1"/>
</dbReference>
<dbReference type="AlphaFoldDB" id="A0A9W8AZW7"/>
<dbReference type="OrthoDB" id="438440at2759"/>
<organism evidence="2 3">
    <name type="scientific">Dimargaris verticillata</name>
    <dbReference type="NCBI Taxonomy" id="2761393"/>
    <lineage>
        <taxon>Eukaryota</taxon>
        <taxon>Fungi</taxon>
        <taxon>Fungi incertae sedis</taxon>
        <taxon>Zoopagomycota</taxon>
        <taxon>Kickxellomycotina</taxon>
        <taxon>Dimargaritomycetes</taxon>
        <taxon>Dimargaritales</taxon>
        <taxon>Dimargaritaceae</taxon>
        <taxon>Dimargaris</taxon>
    </lineage>
</organism>
<keyword evidence="3" id="KW-1185">Reference proteome</keyword>
<sequence length="285" mass="31981">MHMTGALARARPLAPSSEQSVVSVVPDQAIEDFKLWAEYAFAAYQDVRYWNCEFCNKRTLGTTYVGEFYYGFPTIQGYVAMHHEYQVIVVGIRGSTADKLTSFATSTIVKKYRWPREVAQSQVHQGYFFSVKVVIKRVIAMLEPQAARYLNYRIVLTGHSLGGAQSVLMASFIAQQHSDWASRLSVYTYGQPRVGNAAFATYYQSLSIPTARVVNQHDIVPHIPTKAMGFKHQPFEIWIRPQDGVTVACPATVGKESPHCSAGVPFYKLNVLDHSHYWGISSKDA</sequence>
<dbReference type="Proteomes" id="UP001151582">
    <property type="component" value="Unassembled WGS sequence"/>
</dbReference>
<dbReference type="Gene3D" id="3.40.50.1820">
    <property type="entry name" value="alpha/beta hydrolase"/>
    <property type="match status" value="1"/>
</dbReference>
<feature type="domain" description="Fungal lipase-type" evidence="1">
    <location>
        <begin position="89"/>
        <end position="226"/>
    </location>
</feature>
<comment type="caution">
    <text evidence="2">The sequence shown here is derived from an EMBL/GenBank/DDBJ whole genome shotgun (WGS) entry which is preliminary data.</text>
</comment>
<gene>
    <name evidence="2" type="ORF">H4R34_003948</name>
</gene>
<dbReference type="InterPro" id="IPR029058">
    <property type="entry name" value="AB_hydrolase_fold"/>
</dbReference>
<dbReference type="InterPro" id="IPR051218">
    <property type="entry name" value="Sec_MonoDiacylglyc_Lipase"/>
</dbReference>
<dbReference type="EMBL" id="JANBQB010000422">
    <property type="protein sequence ID" value="KAJ1976538.1"/>
    <property type="molecule type" value="Genomic_DNA"/>
</dbReference>
<dbReference type="PANTHER" id="PTHR45856:SF24">
    <property type="entry name" value="FUNGAL LIPASE-LIKE DOMAIN-CONTAINING PROTEIN"/>
    <property type="match status" value="1"/>
</dbReference>
<name>A0A9W8AZW7_9FUNG</name>
<reference evidence="2" key="1">
    <citation type="submission" date="2022-07" db="EMBL/GenBank/DDBJ databases">
        <title>Phylogenomic reconstructions and comparative analyses of Kickxellomycotina fungi.</title>
        <authorList>
            <person name="Reynolds N.K."/>
            <person name="Stajich J.E."/>
            <person name="Barry K."/>
            <person name="Grigoriev I.V."/>
            <person name="Crous P."/>
            <person name="Smith M.E."/>
        </authorList>
    </citation>
    <scope>NUCLEOTIDE SEQUENCE</scope>
    <source>
        <strain evidence="2">RSA 567</strain>
    </source>
</reference>
<dbReference type="InterPro" id="IPR002921">
    <property type="entry name" value="Fungal_lipase-type"/>
</dbReference>
<evidence type="ECO:0000313" key="2">
    <source>
        <dbReference type="EMBL" id="KAJ1976538.1"/>
    </source>
</evidence>
<dbReference type="SUPFAM" id="SSF53474">
    <property type="entry name" value="alpha/beta-Hydrolases"/>
    <property type="match status" value="1"/>
</dbReference>
<dbReference type="GO" id="GO:0006629">
    <property type="term" value="P:lipid metabolic process"/>
    <property type="evidence" value="ECO:0007669"/>
    <property type="project" value="InterPro"/>
</dbReference>
<accession>A0A9W8AZW7</accession>